<dbReference type="eggNOG" id="COG1270">
    <property type="taxonomic scope" value="Bacteria"/>
</dbReference>
<dbReference type="GO" id="GO:0005886">
    <property type="term" value="C:plasma membrane"/>
    <property type="evidence" value="ECO:0007669"/>
    <property type="project" value="UniProtKB-SubCell"/>
</dbReference>
<evidence type="ECO:0000256" key="2">
    <source>
        <dbReference type="ARBA" id="ARBA00004953"/>
    </source>
</evidence>
<evidence type="ECO:0000256" key="4">
    <source>
        <dbReference type="ARBA" id="ARBA00022475"/>
    </source>
</evidence>
<evidence type="ECO:0000313" key="10">
    <source>
        <dbReference type="EMBL" id="AEJ20418.1"/>
    </source>
</evidence>
<evidence type="ECO:0000256" key="6">
    <source>
        <dbReference type="ARBA" id="ARBA00022692"/>
    </source>
</evidence>
<dbReference type="EMBL" id="CP002868">
    <property type="protein sequence ID" value="AEJ20418.1"/>
    <property type="molecule type" value="Genomic_DNA"/>
</dbReference>
<protein>
    <recommendedName>
        <fullName evidence="9">Cobalamin biosynthesis protein CobD</fullName>
    </recommendedName>
</protein>
<dbReference type="Proteomes" id="UP000000503">
    <property type="component" value="Chromosome"/>
</dbReference>
<proteinExistence type="inferred from homology"/>
<dbReference type="OrthoDB" id="9811967at2"/>
<keyword evidence="4 9" id="KW-1003">Cell membrane</keyword>
<dbReference type="HAMAP" id="MF_00024">
    <property type="entry name" value="CobD_CbiB"/>
    <property type="match status" value="1"/>
</dbReference>
<evidence type="ECO:0000256" key="1">
    <source>
        <dbReference type="ARBA" id="ARBA00004651"/>
    </source>
</evidence>
<feature type="transmembrane region" description="Helical" evidence="9">
    <location>
        <begin position="71"/>
        <end position="91"/>
    </location>
</feature>
<feature type="transmembrane region" description="Helical" evidence="9">
    <location>
        <begin position="323"/>
        <end position="344"/>
    </location>
</feature>
<dbReference type="Pfam" id="PF03186">
    <property type="entry name" value="CobD_Cbib"/>
    <property type="match status" value="1"/>
</dbReference>
<feature type="transmembrane region" description="Helical" evidence="9">
    <location>
        <begin position="187"/>
        <end position="204"/>
    </location>
</feature>
<dbReference type="UniPathway" id="UPA00148"/>
<sequence length="345" mass="37989">MNKYESLFAIFAALGLDFLIGDPVFALHPVRLLGNLACKAETWSRRLLGCESSRVSNGTREKALPILRLRLAGMLSWFIVTIPAACIPLAGHRLLLKCGFMPVFIWDSLIIWASFAIKDLVQHAREVTLALERDVLENKGGTQPHHGRKAVSLLVGRDPEKLDSEGVARACIESVAESSVDSIASPLLYAVLLGPWAALLYRAINTMDSIFGHKNDRYRYFGWWAARSDDVANFIPARFSALAACLCASFVGGSILEAWNIFITYRKAHESPNSGHPEAAYAGVLNLKLGGPTWYPEGLVDKPWIHPEGKAPDTSDIARALRLLYWNTAVTILVLSLCFLAFAVL</sequence>
<gene>
    <name evidence="9" type="primary">cobD</name>
    <name evidence="10" type="ordered locus">Spica_2306</name>
</gene>
<accession>F8F392</accession>
<comment type="pathway">
    <text evidence="2 9">Cofactor biosynthesis; adenosylcobalamin biosynthesis.</text>
</comment>
<dbReference type="PANTHER" id="PTHR34308:SF1">
    <property type="entry name" value="COBALAMIN BIOSYNTHESIS PROTEIN CBIB"/>
    <property type="match status" value="1"/>
</dbReference>
<dbReference type="GO" id="GO:0048472">
    <property type="term" value="F:threonine-phosphate decarboxylase activity"/>
    <property type="evidence" value="ECO:0007669"/>
    <property type="project" value="InterPro"/>
</dbReference>
<evidence type="ECO:0000313" key="11">
    <source>
        <dbReference type="Proteomes" id="UP000000503"/>
    </source>
</evidence>
<dbReference type="AlphaFoldDB" id="F8F392"/>
<evidence type="ECO:0000256" key="3">
    <source>
        <dbReference type="ARBA" id="ARBA00006263"/>
    </source>
</evidence>
<comment type="caution">
    <text evidence="9">Lacks conserved residue(s) required for the propagation of feature annotation.</text>
</comment>
<comment type="subcellular location">
    <subcellularLocation>
        <location evidence="1 9">Cell membrane</location>
        <topology evidence="1 9">Multi-pass membrane protein</topology>
    </subcellularLocation>
</comment>
<name>F8F392_GRAC1</name>
<keyword evidence="6 9" id="KW-0812">Transmembrane</keyword>
<dbReference type="InterPro" id="IPR004485">
    <property type="entry name" value="Cobalamin_biosynth_CobD/CbiB"/>
</dbReference>
<dbReference type="GO" id="GO:0015420">
    <property type="term" value="F:ABC-type vitamin B12 transporter activity"/>
    <property type="evidence" value="ECO:0007669"/>
    <property type="project" value="UniProtKB-UniRule"/>
</dbReference>
<keyword evidence="8 9" id="KW-0472">Membrane</keyword>
<dbReference type="KEGG" id="scd:Spica_2306"/>
<keyword evidence="7 9" id="KW-1133">Transmembrane helix</keyword>
<keyword evidence="11" id="KW-1185">Reference proteome</keyword>
<dbReference type="STRING" id="744872.Spica_2306"/>
<evidence type="ECO:0000256" key="5">
    <source>
        <dbReference type="ARBA" id="ARBA00022573"/>
    </source>
</evidence>
<dbReference type="NCBIfam" id="TIGR00380">
    <property type="entry name" value="cobal_cbiB"/>
    <property type="match status" value="1"/>
</dbReference>
<evidence type="ECO:0000256" key="8">
    <source>
        <dbReference type="ARBA" id="ARBA00023136"/>
    </source>
</evidence>
<dbReference type="PANTHER" id="PTHR34308">
    <property type="entry name" value="COBALAMIN BIOSYNTHESIS PROTEIN CBIB"/>
    <property type="match status" value="1"/>
</dbReference>
<evidence type="ECO:0000256" key="9">
    <source>
        <dbReference type="HAMAP-Rule" id="MF_00024"/>
    </source>
</evidence>
<organism evidence="10 11">
    <name type="scientific">Gracilinema caldarium (strain ATCC 51460 / DSM 7334 / H1)</name>
    <name type="common">Treponema caldarium</name>
    <dbReference type="NCBI Taxonomy" id="744872"/>
    <lineage>
        <taxon>Bacteria</taxon>
        <taxon>Pseudomonadati</taxon>
        <taxon>Spirochaetota</taxon>
        <taxon>Spirochaetia</taxon>
        <taxon>Spirochaetales</taxon>
        <taxon>Breznakiellaceae</taxon>
        <taxon>Gracilinema</taxon>
    </lineage>
</organism>
<evidence type="ECO:0000256" key="7">
    <source>
        <dbReference type="ARBA" id="ARBA00022989"/>
    </source>
</evidence>
<keyword evidence="5 9" id="KW-0169">Cobalamin biosynthesis</keyword>
<dbReference type="GO" id="GO:0009236">
    <property type="term" value="P:cobalamin biosynthetic process"/>
    <property type="evidence" value="ECO:0007669"/>
    <property type="project" value="UniProtKB-UniRule"/>
</dbReference>
<comment type="similarity">
    <text evidence="3 9">Belongs to the CobD/CbiB family.</text>
</comment>
<reference evidence="11" key="1">
    <citation type="journal article" date="2013" name="Stand. Genomic Sci.">
        <title>Genome sequence of the thermophilic fresh-water bacterium Spirochaeta caldaria type strain (H1(T)), reclassification of Spirochaeta caldaria, Spirochaeta stenostrepta, and Spirochaeta zuelzerae in the genus Treponema as Treponema caldaria comb. nov., Treponema stenostrepta comb. nov., and Treponema zuelzerae comb. nov., and emendation of the genus Treponema.</title>
        <authorList>
            <person name="Abt B."/>
            <person name="Goker M."/>
            <person name="Scheuner C."/>
            <person name="Han C."/>
            <person name="Lu M."/>
            <person name="Misra M."/>
            <person name="Lapidus A."/>
            <person name="Nolan M."/>
            <person name="Lucas S."/>
            <person name="Hammon N."/>
            <person name="Deshpande S."/>
            <person name="Cheng J.F."/>
            <person name="Tapia R."/>
            <person name="Goodwin L.A."/>
            <person name="Pitluck S."/>
            <person name="Liolios K."/>
            <person name="Pagani I."/>
            <person name="Ivanova N."/>
            <person name="Mavromatis K."/>
            <person name="Mikhailova N."/>
            <person name="Huntemann M."/>
            <person name="Pati A."/>
            <person name="Chen A."/>
            <person name="Palaniappan K."/>
            <person name="Land M."/>
            <person name="Hauser L."/>
            <person name="Jeffries C.D."/>
            <person name="Rohde M."/>
            <person name="Spring S."/>
            <person name="Gronow S."/>
            <person name="Detter J.C."/>
            <person name="Bristow J."/>
            <person name="Eisen J.A."/>
            <person name="Markowitz V."/>
            <person name="Hugenholtz P."/>
            <person name="Kyrpides N.C."/>
            <person name="Woyke T."/>
            <person name="Klenk H.P."/>
        </authorList>
    </citation>
    <scope>NUCLEOTIDE SEQUENCE</scope>
    <source>
        <strain evidence="11">ATCC 51460 / DSM 7334 / H1</strain>
    </source>
</reference>
<dbReference type="HOGENOM" id="CLU_054212_0_0_12"/>
<dbReference type="RefSeq" id="WP_013969699.1">
    <property type="nucleotide sequence ID" value="NC_015732.1"/>
</dbReference>
<comment type="function">
    <text evidence="9">Converts cobyric acid to cobinamide by the addition of aminopropanol on the F carboxylic group.</text>
</comment>